<protein>
    <submittedName>
        <fullName evidence="2">Retrovirus-related Pol polyprotein from transposon RE1</fullName>
    </submittedName>
</protein>
<name>A0A438GT90_VITVI</name>
<reference evidence="2 3" key="1">
    <citation type="journal article" date="2018" name="PLoS Genet.">
        <title>Population sequencing reveals clonal diversity and ancestral inbreeding in the grapevine cultivar Chardonnay.</title>
        <authorList>
            <person name="Roach M.J."/>
            <person name="Johnson D.L."/>
            <person name="Bohlmann J."/>
            <person name="van Vuuren H.J."/>
            <person name="Jones S.J."/>
            <person name="Pretorius I.S."/>
            <person name="Schmidt S.A."/>
            <person name="Borneman A.R."/>
        </authorList>
    </citation>
    <scope>NUCLEOTIDE SEQUENCE [LARGE SCALE GENOMIC DNA]</scope>
    <source>
        <strain evidence="3">cv. Chardonnay</strain>
        <tissue evidence="2">Leaf</tissue>
    </source>
</reference>
<evidence type="ECO:0000313" key="3">
    <source>
        <dbReference type="Proteomes" id="UP000288805"/>
    </source>
</evidence>
<organism evidence="2 3">
    <name type="scientific">Vitis vinifera</name>
    <name type="common">Grape</name>
    <dbReference type="NCBI Taxonomy" id="29760"/>
    <lineage>
        <taxon>Eukaryota</taxon>
        <taxon>Viridiplantae</taxon>
        <taxon>Streptophyta</taxon>
        <taxon>Embryophyta</taxon>
        <taxon>Tracheophyta</taxon>
        <taxon>Spermatophyta</taxon>
        <taxon>Magnoliopsida</taxon>
        <taxon>eudicotyledons</taxon>
        <taxon>Gunneridae</taxon>
        <taxon>Pentapetalae</taxon>
        <taxon>rosids</taxon>
        <taxon>Vitales</taxon>
        <taxon>Vitaceae</taxon>
        <taxon>Viteae</taxon>
        <taxon>Vitis</taxon>
    </lineage>
</organism>
<dbReference type="InterPro" id="IPR013103">
    <property type="entry name" value="RVT_2"/>
</dbReference>
<evidence type="ECO:0000259" key="1">
    <source>
        <dbReference type="Pfam" id="PF07727"/>
    </source>
</evidence>
<dbReference type="Pfam" id="PF07727">
    <property type="entry name" value="RVT_2"/>
    <property type="match status" value="1"/>
</dbReference>
<sequence length="149" mass="16822">MHQLNVKNAFGNGELEEEVFMDLPPGFESMLGAGKSQADHTLFYKHSTMGKIAILIVYVDDIILTCDDVGELKVLKKFLARKFEIKDLGALRYFFGMEFARSKKGIFVSQRNYVLDLLKETGLLGCKLVETPMEPNLRLQPTSADKVMN</sequence>
<dbReference type="SUPFAM" id="SSF56672">
    <property type="entry name" value="DNA/RNA polymerases"/>
    <property type="match status" value="1"/>
</dbReference>
<dbReference type="InterPro" id="IPR043502">
    <property type="entry name" value="DNA/RNA_pol_sf"/>
</dbReference>
<gene>
    <name evidence="2" type="primary">RE1_816</name>
    <name evidence="2" type="ORF">CK203_060507</name>
</gene>
<dbReference type="Proteomes" id="UP000288805">
    <property type="component" value="Unassembled WGS sequence"/>
</dbReference>
<accession>A0A438GT90</accession>
<feature type="domain" description="Reverse transcriptase Ty1/copia-type" evidence="1">
    <location>
        <begin position="35"/>
        <end position="134"/>
    </location>
</feature>
<dbReference type="AlphaFoldDB" id="A0A438GT90"/>
<dbReference type="EMBL" id="QGNW01000349">
    <property type="protein sequence ID" value="RVW75417.1"/>
    <property type="molecule type" value="Genomic_DNA"/>
</dbReference>
<comment type="caution">
    <text evidence="2">The sequence shown here is derived from an EMBL/GenBank/DDBJ whole genome shotgun (WGS) entry which is preliminary data.</text>
</comment>
<proteinExistence type="predicted"/>
<evidence type="ECO:0000313" key="2">
    <source>
        <dbReference type="EMBL" id="RVW75417.1"/>
    </source>
</evidence>